<dbReference type="GeneID" id="103720152"/>
<dbReference type="GO" id="GO:0006139">
    <property type="term" value="P:nucleobase-containing compound metabolic process"/>
    <property type="evidence" value="ECO:0007669"/>
    <property type="project" value="InterPro"/>
</dbReference>
<evidence type="ECO:0000313" key="12">
    <source>
        <dbReference type="Proteomes" id="UP000228380"/>
    </source>
</evidence>
<evidence type="ECO:0000256" key="3">
    <source>
        <dbReference type="ARBA" id="ARBA00022723"/>
    </source>
</evidence>
<gene>
    <name evidence="13 14" type="primary">LOC103720152</name>
</gene>
<dbReference type="Gene3D" id="3.30.420.10">
    <property type="entry name" value="Ribonuclease H-like superfamily/Ribonuclease H"/>
    <property type="match status" value="1"/>
</dbReference>
<feature type="region of interest" description="Disordered" evidence="10">
    <location>
        <begin position="42"/>
        <end position="75"/>
    </location>
</feature>
<dbReference type="OrthoDB" id="1920326at2759"/>
<name>A0A8B7CWM0_PHODC</name>
<protein>
    <recommendedName>
        <fullName evidence="8">3'-5' exonuclease</fullName>
    </recommendedName>
    <alternativeName>
        <fullName evidence="9">Werner Syndrome-like exonuclease</fullName>
    </alternativeName>
</protein>
<evidence type="ECO:0000256" key="9">
    <source>
        <dbReference type="ARBA" id="ARBA00042761"/>
    </source>
</evidence>
<dbReference type="AlphaFoldDB" id="A0A8B7CWM0"/>
<comment type="subcellular location">
    <subcellularLocation>
        <location evidence="1">Nucleus</location>
    </subcellularLocation>
</comment>
<dbReference type="InterPro" id="IPR002562">
    <property type="entry name" value="3'-5'_exonuclease_dom"/>
</dbReference>
<dbReference type="GO" id="GO:0005634">
    <property type="term" value="C:nucleus"/>
    <property type="evidence" value="ECO:0007669"/>
    <property type="project" value="UniProtKB-SubCell"/>
</dbReference>
<dbReference type="GO" id="GO:0003676">
    <property type="term" value="F:nucleic acid binding"/>
    <property type="evidence" value="ECO:0007669"/>
    <property type="project" value="InterPro"/>
</dbReference>
<evidence type="ECO:0000313" key="14">
    <source>
        <dbReference type="RefSeq" id="XP_008807962.1"/>
    </source>
</evidence>
<dbReference type="KEGG" id="pda:103720152"/>
<reference evidence="12" key="1">
    <citation type="journal article" date="2019" name="Nat. Commun.">
        <title>Genome-wide association mapping of date palm fruit traits.</title>
        <authorList>
            <person name="Hazzouri K.M."/>
            <person name="Gros-Balthazard M."/>
            <person name="Flowers J.M."/>
            <person name="Copetti D."/>
            <person name="Lemansour A."/>
            <person name="Lebrun M."/>
            <person name="Masmoudi K."/>
            <person name="Ferrand S."/>
            <person name="Dhar M.I."/>
            <person name="Fresquez Z.A."/>
            <person name="Rosas U."/>
            <person name="Zhang J."/>
            <person name="Talag J."/>
            <person name="Lee S."/>
            <person name="Kudrna D."/>
            <person name="Powell R.F."/>
            <person name="Leitch I.J."/>
            <person name="Krueger R.R."/>
            <person name="Wing R.A."/>
            <person name="Amiri K.M.A."/>
            <person name="Purugganan M.D."/>
        </authorList>
    </citation>
    <scope>NUCLEOTIDE SEQUENCE [LARGE SCALE GENOMIC DNA]</scope>
    <source>
        <strain evidence="12">cv. Khalas</strain>
    </source>
</reference>
<dbReference type="RefSeq" id="XP_008807962.1">
    <property type="nucleotide sequence ID" value="XM_008809740.3"/>
</dbReference>
<dbReference type="Proteomes" id="UP000228380">
    <property type="component" value="Chromosome 2"/>
</dbReference>
<dbReference type="PANTHER" id="PTHR13620:SF109">
    <property type="entry name" value="3'-5' EXONUCLEASE"/>
    <property type="match status" value="1"/>
</dbReference>
<keyword evidence="2" id="KW-0540">Nuclease</keyword>
<accession>A0A8B7CWM0</accession>
<evidence type="ECO:0000259" key="11">
    <source>
        <dbReference type="SMART" id="SM00474"/>
    </source>
</evidence>
<dbReference type="InterPro" id="IPR051132">
    <property type="entry name" value="3-5_Exonuclease_domain"/>
</dbReference>
<evidence type="ECO:0000256" key="4">
    <source>
        <dbReference type="ARBA" id="ARBA00022801"/>
    </source>
</evidence>
<dbReference type="GO" id="GO:0008408">
    <property type="term" value="F:3'-5' exonuclease activity"/>
    <property type="evidence" value="ECO:0007669"/>
    <property type="project" value="InterPro"/>
</dbReference>
<feature type="domain" description="3'-5' exonuclease" evidence="11">
    <location>
        <begin position="112"/>
        <end position="298"/>
    </location>
</feature>
<proteinExistence type="predicted"/>
<keyword evidence="3" id="KW-0479">Metal-binding</keyword>
<keyword evidence="6" id="KW-0460">Magnesium</keyword>
<sequence>MPSEEESSSNPLFYWDADAEEELRAIETAYASSSAKRRLCELEARDPDAADQRSKGRRLPDWGKTNAALSRGRAADRMPPSFPINGLWSLARRPCRENFKMKYPAMVFQGQIIYSRTAPEVELAAKEILDKINSMKDNSDQVSLGFDIEWRPLFKRGEAQRKAAVMQICMDNSRCDVIHIIHSGIPPILKSLLEGNSSVKVGIGVANDASKISKDYNICVEPVEDLSSLANLKIGGDPRKWGLSSLTETITCKQLKKPHKIRLGNWETDVLSREQLQYAATDAFASWHLYQVLKGFPDAKAEAEDMTQTSHAVS</sequence>
<dbReference type="SMART" id="SM00474">
    <property type="entry name" value="35EXOc"/>
    <property type="match status" value="1"/>
</dbReference>
<dbReference type="GO" id="GO:0046872">
    <property type="term" value="F:metal ion binding"/>
    <property type="evidence" value="ECO:0007669"/>
    <property type="project" value="UniProtKB-KW"/>
</dbReference>
<dbReference type="SUPFAM" id="SSF53098">
    <property type="entry name" value="Ribonuclease H-like"/>
    <property type="match status" value="1"/>
</dbReference>
<keyword evidence="4" id="KW-0378">Hydrolase</keyword>
<keyword evidence="5" id="KW-0269">Exonuclease</keyword>
<evidence type="ECO:0000256" key="10">
    <source>
        <dbReference type="SAM" id="MobiDB-lite"/>
    </source>
</evidence>
<dbReference type="CDD" id="cd06141">
    <property type="entry name" value="WRN_exo"/>
    <property type="match status" value="1"/>
</dbReference>
<reference evidence="13 14" key="2">
    <citation type="submission" date="2025-04" db="UniProtKB">
        <authorList>
            <consortium name="RefSeq"/>
        </authorList>
    </citation>
    <scope>IDENTIFICATION</scope>
    <source>
        <tissue evidence="13 14">Young leaves</tissue>
    </source>
</reference>
<organism evidence="12 13">
    <name type="scientific">Phoenix dactylifera</name>
    <name type="common">Date palm</name>
    <dbReference type="NCBI Taxonomy" id="42345"/>
    <lineage>
        <taxon>Eukaryota</taxon>
        <taxon>Viridiplantae</taxon>
        <taxon>Streptophyta</taxon>
        <taxon>Embryophyta</taxon>
        <taxon>Tracheophyta</taxon>
        <taxon>Spermatophyta</taxon>
        <taxon>Magnoliopsida</taxon>
        <taxon>Liliopsida</taxon>
        <taxon>Arecaceae</taxon>
        <taxon>Coryphoideae</taxon>
        <taxon>Phoeniceae</taxon>
        <taxon>Phoenix</taxon>
    </lineage>
</organism>
<dbReference type="Pfam" id="PF01612">
    <property type="entry name" value="DNA_pol_A_exo1"/>
    <property type="match status" value="1"/>
</dbReference>
<evidence type="ECO:0000256" key="8">
    <source>
        <dbReference type="ARBA" id="ARBA00040531"/>
    </source>
</evidence>
<dbReference type="FunFam" id="3.30.420.10:FF:000114">
    <property type="entry name" value="Werner Syndrome-like exonuclease"/>
    <property type="match status" value="1"/>
</dbReference>
<evidence type="ECO:0000313" key="13">
    <source>
        <dbReference type="RefSeq" id="XP_008807960.1"/>
    </source>
</evidence>
<dbReference type="PANTHER" id="PTHR13620">
    <property type="entry name" value="3-5 EXONUCLEASE"/>
    <property type="match status" value="1"/>
</dbReference>
<dbReference type="RefSeq" id="XP_008807960.1">
    <property type="nucleotide sequence ID" value="XM_008809738.3"/>
</dbReference>
<dbReference type="InterPro" id="IPR012337">
    <property type="entry name" value="RNaseH-like_sf"/>
</dbReference>
<evidence type="ECO:0000256" key="7">
    <source>
        <dbReference type="ARBA" id="ARBA00023242"/>
    </source>
</evidence>
<evidence type="ECO:0000256" key="6">
    <source>
        <dbReference type="ARBA" id="ARBA00022842"/>
    </source>
</evidence>
<keyword evidence="7" id="KW-0539">Nucleus</keyword>
<evidence type="ECO:0000256" key="5">
    <source>
        <dbReference type="ARBA" id="ARBA00022839"/>
    </source>
</evidence>
<dbReference type="InterPro" id="IPR036397">
    <property type="entry name" value="RNaseH_sf"/>
</dbReference>
<evidence type="ECO:0000256" key="2">
    <source>
        <dbReference type="ARBA" id="ARBA00022722"/>
    </source>
</evidence>
<feature type="compositionally biased region" description="Basic and acidic residues" evidence="10">
    <location>
        <begin position="42"/>
        <end position="61"/>
    </location>
</feature>
<keyword evidence="12" id="KW-1185">Reference proteome</keyword>
<evidence type="ECO:0000256" key="1">
    <source>
        <dbReference type="ARBA" id="ARBA00004123"/>
    </source>
</evidence>